<evidence type="ECO:0000256" key="11">
    <source>
        <dbReference type="RuleBase" id="RU363032"/>
    </source>
</evidence>
<comment type="similarity">
    <text evidence="2">Belongs to the binding-protein-dependent transport system permease family. MalFG subfamily.</text>
</comment>
<reference evidence="13 17" key="2">
    <citation type="submission" date="2018-10" db="EMBL/GenBank/DDBJ databases">
        <title>Genome seuquencing of Lactobacillus species.</title>
        <authorList>
            <person name="Baek C."/>
            <person name="Yi H."/>
        </authorList>
    </citation>
    <scope>NUCLEOTIDE SEQUENCE [LARGE SCALE GENOMIC DNA]</scope>
    <source>
        <strain evidence="13 17">DSM 10667</strain>
    </source>
</reference>
<dbReference type="InterPro" id="IPR035906">
    <property type="entry name" value="MetI-like_sf"/>
</dbReference>
<dbReference type="GO" id="GO:0015423">
    <property type="term" value="F:ABC-type maltose transporter activity"/>
    <property type="evidence" value="ECO:0007669"/>
    <property type="project" value="TreeGrafter"/>
</dbReference>
<dbReference type="PROSITE" id="PS50928">
    <property type="entry name" value="ABC_TM1"/>
    <property type="match status" value="1"/>
</dbReference>
<dbReference type="EMBL" id="CP032744">
    <property type="protein sequence ID" value="AYJ37439.1"/>
    <property type="molecule type" value="Genomic_DNA"/>
</dbReference>
<keyword evidence="8 11" id="KW-0472">Membrane</keyword>
<evidence type="ECO:0000313" key="13">
    <source>
        <dbReference type="EMBL" id="AYJ37439.1"/>
    </source>
</evidence>
<dbReference type="EMBL" id="BDOR01000002">
    <property type="protein sequence ID" value="GBF01185.1"/>
    <property type="molecule type" value="Genomic_DNA"/>
</dbReference>
<feature type="transmembrane region" description="Helical" evidence="11">
    <location>
        <begin position="86"/>
        <end position="112"/>
    </location>
</feature>
<proteinExistence type="inferred from homology"/>
<accession>A0A098RAA6</accession>
<feature type="transmembrane region" description="Helical" evidence="11">
    <location>
        <begin position="28"/>
        <end position="53"/>
    </location>
</feature>
<dbReference type="GeneID" id="89667913"/>
<keyword evidence="6 11" id="KW-0812">Transmembrane</keyword>
<evidence type="ECO:0000256" key="3">
    <source>
        <dbReference type="ARBA" id="ARBA00022448"/>
    </source>
</evidence>
<evidence type="ECO:0000256" key="8">
    <source>
        <dbReference type="ARBA" id="ARBA00023136"/>
    </source>
</evidence>
<reference evidence="15 18" key="3">
    <citation type="submission" date="2019-01" db="EMBL/GenBank/DDBJ databases">
        <title>Draft genome sequence of Lactobacillus paraplantarum OSY-TC318, a Producer of the novel lantibiotic Paraplantaracin TC318.</title>
        <authorList>
            <person name="Hussein W.E."/>
            <person name="Huang E."/>
            <person name="Yousef A.E."/>
        </authorList>
    </citation>
    <scope>NUCLEOTIDE SEQUENCE [LARGE SCALE GENOMIC DNA]</scope>
    <source>
        <strain evidence="15 18">OSY-TC318</strain>
    </source>
</reference>
<evidence type="ECO:0000313" key="14">
    <source>
        <dbReference type="EMBL" id="GBF01185.1"/>
    </source>
</evidence>
<organism evidence="15 18">
    <name type="scientific">Lactiplantibacillus paraplantarum</name>
    <dbReference type="NCBI Taxonomy" id="60520"/>
    <lineage>
        <taxon>Bacteria</taxon>
        <taxon>Bacillati</taxon>
        <taxon>Bacillota</taxon>
        <taxon>Bacilli</taxon>
        <taxon>Lactobacillales</taxon>
        <taxon>Lactobacillaceae</taxon>
        <taxon>Lactiplantibacillus</taxon>
    </lineage>
</organism>
<feature type="transmembrane region" description="Helical" evidence="11">
    <location>
        <begin position="258"/>
        <end position="279"/>
    </location>
</feature>
<sequence>MDNAQAVAPKNANSKQNSARRHRFWKEFFTYLYMVILGIIIIYPVLITFITAFKDANVQAFVLDFGGKWTLVNFKNLFTQTLYGSWYLNTMIISVSCMVIQVIVVTLAGYVYSRYRFAGKKFSLTFFIVIQMVPTMAALTAYYVLANMLNALDHYWFLTAIYIGGGIPQNTWLMKGYFDNVPYDLDESAKLDGAGNFKIFWSIVLPLVKPMIAVQALWAFMSPVQDYLMAKFLLTSESHYTVAVGLQTFINNAQNQQVVLFSAGAILVALPIAALFFYLQRFFVSGLLAGGSKG</sequence>
<dbReference type="Gene3D" id="1.10.3720.10">
    <property type="entry name" value="MetI-like"/>
    <property type="match status" value="1"/>
</dbReference>
<reference evidence="14 16" key="1">
    <citation type="submission" date="2017-04" db="EMBL/GenBank/DDBJ databases">
        <title>In vitro and in silico characterization of Lactobacillus paraplantarum D2-1, a starter culture for soymilk fermentation.</title>
        <authorList>
            <person name="Endo A."/>
            <person name="Sasaki F."/>
            <person name="Maeno S."/>
            <person name="Kanesaki Y."/>
            <person name="Kubota E."/>
            <person name="Torres G.A."/>
            <person name="Tomita S."/>
            <person name="Nakagawa J."/>
        </authorList>
    </citation>
    <scope>NUCLEOTIDE SEQUENCE [LARGE SCALE GENOMIC DNA]</scope>
    <source>
        <strain evidence="14 16">D2-1</strain>
    </source>
</reference>
<evidence type="ECO:0000256" key="10">
    <source>
        <dbReference type="ARBA" id="ARBA00074294"/>
    </source>
</evidence>
<keyword evidence="4" id="KW-1003">Cell membrane</keyword>
<dbReference type="EMBL" id="SEHH01000009">
    <property type="protein sequence ID" value="TBX52738.1"/>
    <property type="molecule type" value="Genomic_DNA"/>
</dbReference>
<feature type="transmembrane region" description="Helical" evidence="11">
    <location>
        <begin position="124"/>
        <end position="143"/>
    </location>
</feature>
<dbReference type="Pfam" id="PF00528">
    <property type="entry name" value="BPD_transp_1"/>
    <property type="match status" value="1"/>
</dbReference>
<evidence type="ECO:0000259" key="12">
    <source>
        <dbReference type="PROSITE" id="PS50928"/>
    </source>
</evidence>
<protein>
    <recommendedName>
        <fullName evidence="10">Maltodextrin transport system permease protein MalD</fullName>
    </recommendedName>
</protein>
<comment type="function">
    <text evidence="9">Part of the binding-protein-dependent transport system for maltodextrin; probably responsible for the translocation of the substrate across the membrane.</text>
</comment>
<gene>
    <name evidence="14" type="primary">malG</name>
    <name evidence="15" type="ORF">EUZ87_00880</name>
    <name evidence="13" type="ORF">LP667_00720</name>
    <name evidence="14" type="ORF">LPPLD21_00689</name>
</gene>
<dbReference type="eggNOG" id="COG3833">
    <property type="taxonomic scope" value="Bacteria"/>
</dbReference>
<evidence type="ECO:0000313" key="17">
    <source>
        <dbReference type="Proteomes" id="UP000277896"/>
    </source>
</evidence>
<evidence type="ECO:0000256" key="7">
    <source>
        <dbReference type="ARBA" id="ARBA00022989"/>
    </source>
</evidence>
<feature type="domain" description="ABC transmembrane type-1" evidence="12">
    <location>
        <begin position="87"/>
        <end position="279"/>
    </location>
</feature>
<name>A0A098RAA6_9LACO</name>
<keyword evidence="3 11" id="KW-0813">Transport</keyword>
<dbReference type="Proteomes" id="UP000277896">
    <property type="component" value="Chromosome"/>
</dbReference>
<evidence type="ECO:0000313" key="16">
    <source>
        <dbReference type="Proteomes" id="UP000236162"/>
    </source>
</evidence>
<dbReference type="PANTHER" id="PTHR32243:SF50">
    <property type="entry name" value="MALTOSE_MALTODEXTRIN TRANSPORT SYSTEM PERMEASE PROTEIN MALG"/>
    <property type="match status" value="1"/>
</dbReference>
<dbReference type="GO" id="GO:0042956">
    <property type="term" value="P:maltodextrin transmembrane transport"/>
    <property type="evidence" value="ECO:0007669"/>
    <property type="project" value="TreeGrafter"/>
</dbReference>
<feature type="transmembrane region" description="Helical" evidence="11">
    <location>
        <begin position="199"/>
        <end position="221"/>
    </location>
</feature>
<keyword evidence="7 11" id="KW-1133">Transmembrane helix</keyword>
<evidence type="ECO:0000256" key="5">
    <source>
        <dbReference type="ARBA" id="ARBA00022597"/>
    </source>
</evidence>
<evidence type="ECO:0000256" key="6">
    <source>
        <dbReference type="ARBA" id="ARBA00022692"/>
    </source>
</evidence>
<comment type="subcellular location">
    <subcellularLocation>
        <location evidence="1 11">Cell membrane</location>
        <topology evidence="1 11">Multi-pass membrane protein</topology>
    </subcellularLocation>
</comment>
<evidence type="ECO:0000256" key="2">
    <source>
        <dbReference type="ARBA" id="ARBA00009047"/>
    </source>
</evidence>
<keyword evidence="5" id="KW-0762">Sugar transport</keyword>
<dbReference type="AlphaFoldDB" id="A0A098RAA6"/>
<dbReference type="HOGENOM" id="CLU_016047_1_2_9"/>
<keyword evidence="16" id="KW-1185">Reference proteome</keyword>
<evidence type="ECO:0000256" key="4">
    <source>
        <dbReference type="ARBA" id="ARBA00022475"/>
    </source>
</evidence>
<dbReference type="Proteomes" id="UP000292648">
    <property type="component" value="Unassembled WGS sequence"/>
</dbReference>
<dbReference type="CDD" id="cd06261">
    <property type="entry name" value="TM_PBP2"/>
    <property type="match status" value="1"/>
</dbReference>
<dbReference type="KEGG" id="lpx:ASU28_03545"/>
<evidence type="ECO:0000313" key="18">
    <source>
        <dbReference type="Proteomes" id="UP000292648"/>
    </source>
</evidence>
<evidence type="ECO:0000256" key="9">
    <source>
        <dbReference type="ARBA" id="ARBA00053689"/>
    </source>
</evidence>
<dbReference type="GO" id="GO:0005886">
    <property type="term" value="C:plasma membrane"/>
    <property type="evidence" value="ECO:0007669"/>
    <property type="project" value="UniProtKB-SubCell"/>
</dbReference>
<dbReference type="SUPFAM" id="SSF161098">
    <property type="entry name" value="MetI-like"/>
    <property type="match status" value="1"/>
</dbReference>
<evidence type="ECO:0000313" key="15">
    <source>
        <dbReference type="EMBL" id="TBX52738.1"/>
    </source>
</evidence>
<dbReference type="RefSeq" id="WP_003641772.1">
    <property type="nucleotide sequence ID" value="NZ_AVAI01000037.1"/>
</dbReference>
<dbReference type="FunFam" id="1.10.3720.10:FF:000034">
    <property type="entry name" value="Sugar ABC transporter permease"/>
    <property type="match status" value="1"/>
</dbReference>
<dbReference type="InterPro" id="IPR050901">
    <property type="entry name" value="BP-dep_ABC_trans_perm"/>
</dbReference>
<dbReference type="InterPro" id="IPR000515">
    <property type="entry name" value="MetI-like"/>
</dbReference>
<dbReference type="Proteomes" id="UP000236162">
    <property type="component" value="Unassembled WGS sequence"/>
</dbReference>
<evidence type="ECO:0000256" key="1">
    <source>
        <dbReference type="ARBA" id="ARBA00004651"/>
    </source>
</evidence>
<dbReference type="PANTHER" id="PTHR32243">
    <property type="entry name" value="MALTOSE TRANSPORT SYSTEM PERMEASE-RELATED"/>
    <property type="match status" value="1"/>
</dbReference>